<feature type="region of interest" description="Disordered" evidence="2">
    <location>
        <begin position="495"/>
        <end position="522"/>
    </location>
</feature>
<feature type="compositionally biased region" description="Low complexity" evidence="2">
    <location>
        <begin position="337"/>
        <end position="346"/>
    </location>
</feature>
<sequence length="703" mass="73524">MTNATADAARAADGLASDRHRLMALQDKLAELQRQHEQMVLQQQQDATLRKIAMLQELIKANGNNTSTSNAGFNAYQQQQQQQQQQQMQQRPFYIQQHQQQSSSPPPQLLSQDLTAVSPSTNTTSSMASGNDKTAAAADKEKSKPAADSKSKKASSKKTNDKADASRGNVQKRSRAPDPPMQTSNHLSAAAAAANLGNFSANKSPNVSTPNYISDPGAFAKIYAAIMQQQQQRIPSLSPLSGNVSPPGQLSPPSAGAETPQAGTNRPSPLALDGSGLHAMSVAAAQASAQERAAQTVGSLGLEAPPLHSAAIAISPNTAGTSPTYGHARRSSVFAGSASQSPSQQQIFQPKTAMRRPSLPPSFKMARMSNATDTGDARSKSATAPPLIHMQALADAAAAAAEVTRKGTKKESRSAAKGGRRSSTASSPPTVASLSPSLTGMRQVGRSHSDQDSKKTGAQDELTLESMPPLNPNIRFRKGPNLAVGSTTATAADLSAMSRIPSAPASGRRASTKSKRRNSARQAGKICHFQGCEKLARSTTLFCASHGGGRRCHADGCSKSARGSTNFCIAHGGGRRCKHDGCRKSAQGSTDFCIAHGGGRRCKQDNCDKSARGPTGFCKAHGGGKRCLVYYCYKSAIDGSDFCKPHAQQDAITPGGTATAADNMDVARRSSVNSISSNFSLASGASAMSTGSFQPHHGLHSVQ</sequence>
<feature type="region of interest" description="Disordered" evidence="2">
    <location>
        <begin position="399"/>
        <end position="482"/>
    </location>
</feature>
<feature type="region of interest" description="Disordered" evidence="2">
    <location>
        <begin position="315"/>
        <end position="382"/>
    </location>
</feature>
<feature type="compositionally biased region" description="Low complexity" evidence="2">
    <location>
        <begin position="77"/>
        <end position="103"/>
    </location>
</feature>
<feature type="compositionally biased region" description="Basic and acidic residues" evidence="2">
    <location>
        <begin position="138"/>
        <end position="151"/>
    </location>
</feature>
<feature type="domain" description="WRKY19-like zinc finger" evidence="3">
    <location>
        <begin position="574"/>
        <end position="598"/>
    </location>
</feature>
<dbReference type="PANTHER" id="PTHR31827:SF1">
    <property type="entry name" value="EMB|CAB89363.1"/>
    <property type="match status" value="1"/>
</dbReference>
<feature type="domain" description="WRKY19-like zinc finger" evidence="3">
    <location>
        <begin position="549"/>
        <end position="573"/>
    </location>
</feature>
<feature type="domain" description="WRKY19-like zinc finger" evidence="3">
    <location>
        <begin position="599"/>
        <end position="623"/>
    </location>
</feature>
<evidence type="ECO:0000313" key="4">
    <source>
        <dbReference type="EMBL" id="GBG32736.1"/>
    </source>
</evidence>
<feature type="compositionally biased region" description="Polar residues" evidence="2">
    <location>
        <begin position="113"/>
        <end position="132"/>
    </location>
</feature>
<feature type="region of interest" description="Disordered" evidence="2">
    <location>
        <begin position="63"/>
        <end position="185"/>
    </location>
</feature>
<protein>
    <recommendedName>
        <fullName evidence="3">WRKY19-like zinc finger domain-containing protein</fullName>
    </recommendedName>
</protein>
<feature type="compositionally biased region" description="Polar residues" evidence="2">
    <location>
        <begin position="315"/>
        <end position="324"/>
    </location>
</feature>
<comment type="caution">
    <text evidence="4">The sequence shown here is derived from an EMBL/GenBank/DDBJ whole genome shotgun (WGS) entry which is preliminary data.</text>
</comment>
<dbReference type="PANTHER" id="PTHR31827">
    <property type="entry name" value="EMB|CAB89363.1"/>
    <property type="match status" value="1"/>
</dbReference>
<keyword evidence="5" id="KW-1185">Reference proteome</keyword>
<organism evidence="4 5">
    <name type="scientific">Hondaea fermentalgiana</name>
    <dbReference type="NCBI Taxonomy" id="2315210"/>
    <lineage>
        <taxon>Eukaryota</taxon>
        <taxon>Sar</taxon>
        <taxon>Stramenopiles</taxon>
        <taxon>Bigyra</taxon>
        <taxon>Labyrinthulomycetes</taxon>
        <taxon>Thraustochytrida</taxon>
        <taxon>Thraustochytriidae</taxon>
        <taxon>Hondaea</taxon>
    </lineage>
</organism>
<evidence type="ECO:0000313" key="5">
    <source>
        <dbReference type="Proteomes" id="UP000241890"/>
    </source>
</evidence>
<feature type="compositionally biased region" description="Basic residues" evidence="2">
    <location>
        <begin position="510"/>
        <end position="519"/>
    </location>
</feature>
<dbReference type="Pfam" id="PF24906">
    <property type="entry name" value="Zf_WRKY19"/>
    <property type="match status" value="3"/>
</dbReference>
<feature type="compositionally biased region" description="Polar residues" evidence="2">
    <location>
        <begin position="63"/>
        <end position="76"/>
    </location>
</feature>
<feature type="compositionally biased region" description="Basic and acidic residues" evidence="2">
    <location>
        <begin position="403"/>
        <end position="414"/>
    </location>
</feature>
<gene>
    <name evidence="4" type="ORF">FCC1311_089612</name>
</gene>
<reference evidence="4 5" key="1">
    <citation type="submission" date="2017-12" db="EMBL/GenBank/DDBJ databases">
        <title>Sequencing, de novo assembly and annotation of complete genome of a new Thraustochytrid species, strain FCC1311.</title>
        <authorList>
            <person name="Sedici K."/>
            <person name="Godart F."/>
            <person name="Aiese Cigliano R."/>
            <person name="Sanseverino W."/>
            <person name="Barakat M."/>
            <person name="Ortet P."/>
            <person name="Marechal E."/>
            <person name="Cagnac O."/>
            <person name="Amato A."/>
        </authorList>
    </citation>
    <scope>NUCLEOTIDE SEQUENCE [LARGE SCALE GENOMIC DNA]</scope>
</reference>
<dbReference type="Proteomes" id="UP000241890">
    <property type="component" value="Unassembled WGS sequence"/>
</dbReference>
<evidence type="ECO:0000256" key="1">
    <source>
        <dbReference type="SAM" id="Coils"/>
    </source>
</evidence>
<keyword evidence="1" id="KW-0175">Coiled coil</keyword>
<feature type="compositionally biased region" description="Polar residues" evidence="2">
    <location>
        <begin position="236"/>
        <end position="252"/>
    </location>
</feature>
<dbReference type="InterPro" id="IPR056866">
    <property type="entry name" value="Znf_WRKY19"/>
</dbReference>
<dbReference type="AlphaFoldDB" id="A0A2R5GPC5"/>
<evidence type="ECO:0000256" key="2">
    <source>
        <dbReference type="SAM" id="MobiDB-lite"/>
    </source>
</evidence>
<dbReference type="EMBL" id="BEYU01000128">
    <property type="protein sequence ID" value="GBG32736.1"/>
    <property type="molecule type" value="Genomic_DNA"/>
</dbReference>
<feature type="region of interest" description="Disordered" evidence="2">
    <location>
        <begin position="236"/>
        <end position="274"/>
    </location>
</feature>
<name>A0A2R5GPC5_9STRA</name>
<accession>A0A2R5GPC5</accession>
<dbReference type="OrthoDB" id="77038at2759"/>
<dbReference type="InParanoid" id="A0A2R5GPC5"/>
<feature type="compositionally biased region" description="Low complexity" evidence="2">
    <location>
        <begin position="415"/>
        <end position="439"/>
    </location>
</feature>
<feature type="coiled-coil region" evidence="1">
    <location>
        <begin position="15"/>
        <end position="42"/>
    </location>
</feature>
<feature type="compositionally biased region" description="Basic and acidic residues" evidence="2">
    <location>
        <begin position="447"/>
        <end position="458"/>
    </location>
</feature>
<evidence type="ECO:0000259" key="3">
    <source>
        <dbReference type="Pfam" id="PF24906"/>
    </source>
</evidence>
<proteinExistence type="predicted"/>